<name>A0ABW1X261_9ACTN</name>
<comment type="caution">
    <text evidence="2">The sequence shown here is derived from an EMBL/GenBank/DDBJ whole genome shotgun (WGS) entry which is preliminary data.</text>
</comment>
<protein>
    <submittedName>
        <fullName evidence="2">PPA1309 family protein</fullName>
    </submittedName>
</protein>
<dbReference type="NCBIfam" id="NF040618">
    <property type="entry name" value="PPA1309_fam"/>
    <property type="match status" value="1"/>
</dbReference>
<proteinExistence type="predicted"/>
<evidence type="ECO:0000256" key="1">
    <source>
        <dbReference type="SAM" id="MobiDB-lite"/>
    </source>
</evidence>
<organism evidence="2 3">
    <name type="scientific">Luteococcus sanguinis</name>
    <dbReference type="NCBI Taxonomy" id="174038"/>
    <lineage>
        <taxon>Bacteria</taxon>
        <taxon>Bacillati</taxon>
        <taxon>Actinomycetota</taxon>
        <taxon>Actinomycetes</taxon>
        <taxon>Propionibacteriales</taxon>
        <taxon>Propionibacteriaceae</taxon>
        <taxon>Luteococcus</taxon>
    </lineage>
</organism>
<gene>
    <name evidence="2" type="ORF">ACFP57_11285</name>
</gene>
<sequence length="188" mass="20180">MENQGDLSENQGDQLVDDQPEELPVALVAALAEIERHVGAQGWDQPARLFALVRTDELIRAEPSLAEHLQPGEPDALSSVEQEDFHGGDDLQSVLARIQWPASVAGCALSLERTFLPAGFEDEIPSDPDQAAQFVNNHASRQDVRVVVGVLRDGSQHGLARLVSAPDELLGGRELVPGLATALADTLQ</sequence>
<accession>A0ABW1X261</accession>
<evidence type="ECO:0000313" key="2">
    <source>
        <dbReference type="EMBL" id="MFC6397560.1"/>
    </source>
</evidence>
<reference evidence="3" key="1">
    <citation type="journal article" date="2019" name="Int. J. Syst. Evol. Microbiol.">
        <title>The Global Catalogue of Microorganisms (GCM) 10K type strain sequencing project: providing services to taxonomists for standard genome sequencing and annotation.</title>
        <authorList>
            <consortium name="The Broad Institute Genomics Platform"/>
            <consortium name="The Broad Institute Genome Sequencing Center for Infectious Disease"/>
            <person name="Wu L."/>
            <person name="Ma J."/>
        </authorList>
    </citation>
    <scope>NUCLEOTIDE SEQUENCE [LARGE SCALE GENOMIC DNA]</scope>
    <source>
        <strain evidence="3">CGMCC 1.15277</strain>
    </source>
</reference>
<dbReference type="InterPro" id="IPR047681">
    <property type="entry name" value="PPA1309-like"/>
</dbReference>
<feature type="region of interest" description="Disordered" evidence="1">
    <location>
        <begin position="1"/>
        <end position="20"/>
    </location>
</feature>
<keyword evidence="3" id="KW-1185">Reference proteome</keyword>
<dbReference type="Proteomes" id="UP001596266">
    <property type="component" value="Unassembled WGS sequence"/>
</dbReference>
<evidence type="ECO:0000313" key="3">
    <source>
        <dbReference type="Proteomes" id="UP001596266"/>
    </source>
</evidence>
<dbReference type="RefSeq" id="WP_386769671.1">
    <property type="nucleotide sequence ID" value="NZ_BAAAKI010000013.1"/>
</dbReference>
<feature type="compositionally biased region" description="Polar residues" evidence="1">
    <location>
        <begin position="1"/>
        <end position="13"/>
    </location>
</feature>
<dbReference type="EMBL" id="JBHSUA010000021">
    <property type="protein sequence ID" value="MFC6397560.1"/>
    <property type="molecule type" value="Genomic_DNA"/>
</dbReference>